<name>A0A2Z3YNY2_9CORY</name>
<dbReference type="KEGG" id="cpre:Csp1_01930"/>
<evidence type="ECO:0000313" key="3">
    <source>
        <dbReference type="EMBL" id="AWT25021.1"/>
    </source>
</evidence>
<dbReference type="RefSeq" id="WP_110480830.1">
    <property type="nucleotide sequence ID" value="NZ_CP024988.1"/>
</dbReference>
<gene>
    <name evidence="3" type="ORF">Csp1_01930</name>
</gene>
<feature type="compositionally biased region" description="Low complexity" evidence="1">
    <location>
        <begin position="105"/>
        <end position="137"/>
    </location>
</feature>
<dbReference type="OrthoDB" id="4382208at2"/>
<feature type="compositionally biased region" description="Basic residues" evidence="1">
    <location>
        <begin position="31"/>
        <end position="43"/>
    </location>
</feature>
<sequence length="784" mass="81431">MAPVSGSTGSTTSPGSPRSDSTPTGRESAGRHRRAQAPRTPRRKAWLAGALGLGTALTLGAGTLAIPTAAAQRSLADSFNPAQLDELLTNDLILDYLEVCRSTPATEDPAGDAADPAATPADTAPDTAAGTTTDPGPVAVTDCSGSDGNGTAVVLPDNIELGSAAEKLTVDLGDDINILGKKYELGERNLFEILSAAALGSDTVKDIINAIPIGNGQHLPRIDPSKLGEYSSYEQVRSDAALPVDEKTERYCDGFELFGRCIGSWKERTYDANLKKRQEALKIAEYLTGHTYDASAPVMLPELGATSPQGSATVSGDGVQVAAAMRNGSAVAEAKKLFGLPAVALAGADKGRSSIAHSDLGISTALNMDTDEIGLTWFGQPINFDRLKESGITDLAGDEASGLLDTAENLSLPALKEVSCFGLSATATAEGLGSCTNILGTFDTYEDLRDPVVGESRQSQVGITDLSSLVLGNDALVKQLTGKSETTPFLDDLAENLTSEEGRLKFAKDFVRFTRDVRTEEVDVPVLDEDGQPVLDEEGNPKTEKSTRETTAAWLTSDYGLREPVTVEWLGHRVVFFPAVEVNGTERPNILGTPEIEKITEDADAGLLPKISLVTWDNAFGLGTVTLDDLSRPDRIFTNWAESVTLPDDLKWIAELAAGDDNAEDETTGTTEPSEATETTTTGTESTTPASSTSATPAEAVQSGTAGSVSSEPVEESGATRSAAPSEAPSAAPSAAPSNTGASDPEETAGETSSPVPAESAQSTASDVTAPSSTTAAAATATDE</sequence>
<keyword evidence="2" id="KW-0472">Membrane</keyword>
<organism evidence="3 4">
    <name type="scientific">Corynebacterium provencense</name>
    <dbReference type="NCBI Taxonomy" id="1737425"/>
    <lineage>
        <taxon>Bacteria</taxon>
        <taxon>Bacillati</taxon>
        <taxon>Actinomycetota</taxon>
        <taxon>Actinomycetes</taxon>
        <taxon>Mycobacteriales</taxon>
        <taxon>Corynebacteriaceae</taxon>
        <taxon>Corynebacterium</taxon>
    </lineage>
</organism>
<dbReference type="AlphaFoldDB" id="A0A2Z3YNY2"/>
<keyword evidence="4" id="KW-1185">Reference proteome</keyword>
<dbReference type="STRING" id="1737425.GCA_900049755_01242"/>
<feature type="region of interest" description="Disordered" evidence="1">
    <location>
        <begin position="1"/>
        <end position="43"/>
    </location>
</feature>
<feature type="region of interest" description="Disordered" evidence="1">
    <location>
        <begin position="530"/>
        <end position="549"/>
    </location>
</feature>
<dbReference type="Proteomes" id="UP000247696">
    <property type="component" value="Chromosome"/>
</dbReference>
<feature type="region of interest" description="Disordered" evidence="1">
    <location>
        <begin position="659"/>
        <end position="784"/>
    </location>
</feature>
<reference evidence="4" key="1">
    <citation type="submission" date="2017-11" db="EMBL/GenBank/DDBJ databases">
        <title>Otitis media/interna in a cat caused by the recently described species Corynebacterium provencense.</title>
        <authorList>
            <person name="Kittl S."/>
            <person name="Brodard I."/>
            <person name="Rychener L."/>
            <person name="Jores J."/>
            <person name="Roosje P."/>
            <person name="Gobeli Brawand S."/>
        </authorList>
    </citation>
    <scope>NUCLEOTIDE SEQUENCE [LARGE SCALE GENOMIC DNA]</scope>
    <source>
        <strain evidence="4">17KM38</strain>
    </source>
</reference>
<feature type="compositionally biased region" description="Low complexity" evidence="1">
    <location>
        <begin position="1"/>
        <end position="25"/>
    </location>
</feature>
<protein>
    <submittedName>
        <fullName evidence="3">Uncharacterized protein</fullName>
    </submittedName>
</protein>
<evidence type="ECO:0000313" key="4">
    <source>
        <dbReference type="Proteomes" id="UP000247696"/>
    </source>
</evidence>
<dbReference type="EMBL" id="CP024988">
    <property type="protein sequence ID" value="AWT25021.1"/>
    <property type="molecule type" value="Genomic_DNA"/>
</dbReference>
<feature type="region of interest" description="Disordered" evidence="1">
    <location>
        <begin position="105"/>
        <end position="145"/>
    </location>
</feature>
<evidence type="ECO:0000256" key="1">
    <source>
        <dbReference type="SAM" id="MobiDB-lite"/>
    </source>
</evidence>
<feature type="compositionally biased region" description="Low complexity" evidence="1">
    <location>
        <begin position="668"/>
        <end position="700"/>
    </location>
</feature>
<feature type="compositionally biased region" description="Basic and acidic residues" evidence="1">
    <location>
        <begin position="539"/>
        <end position="548"/>
    </location>
</feature>
<proteinExistence type="predicted"/>
<feature type="compositionally biased region" description="Low complexity" evidence="1">
    <location>
        <begin position="722"/>
        <end position="738"/>
    </location>
</feature>
<keyword evidence="2" id="KW-0812">Transmembrane</keyword>
<feature type="transmembrane region" description="Helical" evidence="2">
    <location>
        <begin position="45"/>
        <end position="66"/>
    </location>
</feature>
<feature type="compositionally biased region" description="Low complexity" evidence="1">
    <location>
        <begin position="763"/>
        <end position="784"/>
    </location>
</feature>
<keyword evidence="2" id="KW-1133">Transmembrane helix</keyword>
<accession>A0A2Z3YNY2</accession>
<evidence type="ECO:0000256" key="2">
    <source>
        <dbReference type="SAM" id="Phobius"/>
    </source>
</evidence>